<evidence type="ECO:0000259" key="2">
    <source>
        <dbReference type="Pfam" id="PF08223"/>
    </source>
</evidence>
<dbReference type="InterPro" id="IPR011965">
    <property type="entry name" value="PaaX_trns_reg"/>
</dbReference>
<sequence>MAGRGGGSVRAMPDPSALGALTKRLGPPRIASLIVTIWGDAVAPRGGSLWLGSLQAILDRFGCNPGQVRTAMSRLTEEGWLARNRVGRNSFHRLGPRGEAAFGAAARRIYRARPPAWDGQFRLAMTTDPAVAEALAGRQFGQAGPGLWIGLRGAAEELPAAATVLMAAPRSLAEARDLAARAWPLAAIAAAHERFVTAFAPLEGVVPDAAEALPLRLLLVHEWRRIALRDPALPDALLPDGWPGRDAAALAARLYAALVPAAEAWLDEAGRNEAGPLPPASLAGRFEL</sequence>
<reference evidence="3 4" key="1">
    <citation type="submission" date="2016-10" db="EMBL/GenBank/DDBJ databases">
        <authorList>
            <person name="de Groot N.N."/>
        </authorList>
    </citation>
    <scope>NUCLEOTIDE SEQUENCE [LARGE SCALE GENOMIC DNA]</scope>
    <source>
        <strain evidence="3 4">DSM 19981</strain>
    </source>
</reference>
<dbReference type="PANTHER" id="PTHR30319">
    <property type="entry name" value="PHENYLACETIC ACID REGULATOR-RELATED TRANSCRIPTIONAL REPRESSOR"/>
    <property type="match status" value="1"/>
</dbReference>
<dbReference type="PIRSF" id="PIRSF020623">
    <property type="entry name" value="PaaX"/>
    <property type="match status" value="1"/>
</dbReference>
<dbReference type="GO" id="GO:0006351">
    <property type="term" value="P:DNA-templated transcription"/>
    <property type="evidence" value="ECO:0007669"/>
    <property type="project" value="InterPro"/>
</dbReference>
<dbReference type="InterPro" id="IPR012906">
    <property type="entry name" value="PaaX-like_N"/>
</dbReference>
<dbReference type="Gene3D" id="1.10.10.10">
    <property type="entry name" value="Winged helix-like DNA-binding domain superfamily/Winged helix DNA-binding domain"/>
    <property type="match status" value="1"/>
</dbReference>
<protein>
    <submittedName>
        <fullName evidence="3">Transcriptional regulator, PaaX family</fullName>
    </submittedName>
</protein>
<dbReference type="Proteomes" id="UP000199473">
    <property type="component" value="Unassembled WGS sequence"/>
</dbReference>
<evidence type="ECO:0000313" key="4">
    <source>
        <dbReference type="Proteomes" id="UP000199473"/>
    </source>
</evidence>
<proteinExistence type="predicted"/>
<evidence type="ECO:0000313" key="3">
    <source>
        <dbReference type="EMBL" id="SFK50528.1"/>
    </source>
</evidence>
<dbReference type="STRING" id="1123062.SAMN02745775_10386"/>
<accession>A0A1I4A2H6</accession>
<dbReference type="PANTHER" id="PTHR30319:SF1">
    <property type="entry name" value="TRANSCRIPTIONAL REPRESSOR PAAX"/>
    <property type="match status" value="1"/>
</dbReference>
<organism evidence="3 4">
    <name type="scientific">Falsiroseomonas stagni DSM 19981</name>
    <dbReference type="NCBI Taxonomy" id="1123062"/>
    <lineage>
        <taxon>Bacteria</taxon>
        <taxon>Pseudomonadati</taxon>
        <taxon>Pseudomonadota</taxon>
        <taxon>Alphaproteobacteria</taxon>
        <taxon>Acetobacterales</taxon>
        <taxon>Roseomonadaceae</taxon>
        <taxon>Falsiroseomonas</taxon>
    </lineage>
</organism>
<gene>
    <name evidence="3" type="ORF">SAMN02745775_10386</name>
</gene>
<dbReference type="Pfam" id="PF08223">
    <property type="entry name" value="PaaX_C"/>
    <property type="match status" value="1"/>
</dbReference>
<dbReference type="Gene3D" id="1.20.58.1460">
    <property type="match status" value="1"/>
</dbReference>
<feature type="domain" description="Transcriptional repressor PaaX-like N-terminal" evidence="1">
    <location>
        <begin position="29"/>
        <end position="96"/>
    </location>
</feature>
<dbReference type="InterPro" id="IPR013225">
    <property type="entry name" value="PaaX_C"/>
</dbReference>
<dbReference type="AlphaFoldDB" id="A0A1I4A2H6"/>
<evidence type="ECO:0000259" key="1">
    <source>
        <dbReference type="Pfam" id="PF07848"/>
    </source>
</evidence>
<name>A0A1I4A2H6_9PROT</name>
<dbReference type="Pfam" id="PF07848">
    <property type="entry name" value="PaaX"/>
    <property type="match status" value="1"/>
</dbReference>
<feature type="domain" description="Transcriptional repressor PaaX-like C-terminal" evidence="2">
    <location>
        <begin position="183"/>
        <end position="267"/>
    </location>
</feature>
<dbReference type="InterPro" id="IPR036388">
    <property type="entry name" value="WH-like_DNA-bd_sf"/>
</dbReference>
<dbReference type="EMBL" id="FOSQ01000003">
    <property type="protein sequence ID" value="SFK50528.1"/>
    <property type="molecule type" value="Genomic_DNA"/>
</dbReference>
<keyword evidence="4" id="KW-1185">Reference proteome</keyword>